<dbReference type="Proteomes" id="UP000521943">
    <property type="component" value="Unassembled WGS sequence"/>
</dbReference>
<name>A0A8H6HXT1_9AGAR</name>
<evidence type="ECO:0000256" key="1">
    <source>
        <dbReference type="SAM" id="MobiDB-lite"/>
    </source>
</evidence>
<organism evidence="2 3">
    <name type="scientific">Ephemerocybe angulata</name>
    <dbReference type="NCBI Taxonomy" id="980116"/>
    <lineage>
        <taxon>Eukaryota</taxon>
        <taxon>Fungi</taxon>
        <taxon>Dikarya</taxon>
        <taxon>Basidiomycota</taxon>
        <taxon>Agaricomycotina</taxon>
        <taxon>Agaricomycetes</taxon>
        <taxon>Agaricomycetidae</taxon>
        <taxon>Agaricales</taxon>
        <taxon>Agaricineae</taxon>
        <taxon>Psathyrellaceae</taxon>
        <taxon>Ephemerocybe</taxon>
    </lineage>
</organism>
<dbReference type="EMBL" id="JACGCI010000031">
    <property type="protein sequence ID" value="KAF6755190.1"/>
    <property type="molecule type" value="Genomic_DNA"/>
</dbReference>
<feature type="region of interest" description="Disordered" evidence="1">
    <location>
        <begin position="1"/>
        <end position="20"/>
    </location>
</feature>
<sequence length="192" mass="21210">MQKCSSPPQSRQASAIHSWSASRTLPPSFPLQYLPHKPPDHPSPRFPEDCPTVAQQAELDAKSETAFFSYTDSSSNRFGLVSTAALGWEPIFRHTGTRELVLRSIPSHHFIRIAEPRLHSYKFLIQSCLLGRISPETSPFILLVPSARRHCVTYPHSTTDSSANPCLPPQRQVQTPASGGSPRKSGISLDGR</sequence>
<dbReference type="AlphaFoldDB" id="A0A8H6HXT1"/>
<evidence type="ECO:0000313" key="3">
    <source>
        <dbReference type="Proteomes" id="UP000521943"/>
    </source>
</evidence>
<evidence type="ECO:0000313" key="2">
    <source>
        <dbReference type="EMBL" id="KAF6755190.1"/>
    </source>
</evidence>
<reference evidence="2 3" key="1">
    <citation type="submission" date="2020-07" db="EMBL/GenBank/DDBJ databases">
        <title>Comparative genomics of pyrophilous fungi reveals a link between fire events and developmental genes.</title>
        <authorList>
            <consortium name="DOE Joint Genome Institute"/>
            <person name="Steindorff A.S."/>
            <person name="Carver A."/>
            <person name="Calhoun S."/>
            <person name="Stillman K."/>
            <person name="Liu H."/>
            <person name="Lipzen A."/>
            <person name="Pangilinan J."/>
            <person name="Labutti K."/>
            <person name="Bruns T.D."/>
            <person name="Grigoriev I.V."/>
        </authorList>
    </citation>
    <scope>NUCLEOTIDE SEQUENCE [LARGE SCALE GENOMIC DNA]</scope>
    <source>
        <strain evidence="2 3">CBS 144469</strain>
    </source>
</reference>
<feature type="region of interest" description="Disordered" evidence="1">
    <location>
        <begin position="156"/>
        <end position="192"/>
    </location>
</feature>
<protein>
    <submittedName>
        <fullName evidence="2">Uncharacterized protein</fullName>
    </submittedName>
</protein>
<comment type="caution">
    <text evidence="2">The sequence shown here is derived from an EMBL/GenBank/DDBJ whole genome shotgun (WGS) entry which is preliminary data.</text>
</comment>
<proteinExistence type="predicted"/>
<gene>
    <name evidence="2" type="ORF">DFP72DRAFT_348745</name>
</gene>
<keyword evidence="3" id="KW-1185">Reference proteome</keyword>
<accession>A0A8H6HXT1</accession>